<dbReference type="InterPro" id="IPR049021">
    <property type="entry name" value="AmiR_N"/>
</dbReference>
<evidence type="ECO:0000313" key="3">
    <source>
        <dbReference type="Proteomes" id="UP000305202"/>
    </source>
</evidence>
<dbReference type="Pfam" id="PF21332">
    <property type="entry name" value="AmiR_N"/>
    <property type="match status" value="1"/>
</dbReference>
<accession>A0ABY2SE03</accession>
<proteinExistence type="predicted"/>
<reference evidence="2 3" key="1">
    <citation type="submission" date="2019-04" db="EMBL/GenBank/DDBJ databases">
        <authorList>
            <person name="Li M."/>
            <person name="Gao C."/>
        </authorList>
    </citation>
    <scope>NUCLEOTIDE SEQUENCE [LARGE SCALE GENOMIC DNA]</scope>
    <source>
        <strain evidence="2 3">BGMRC 2031</strain>
    </source>
</reference>
<dbReference type="SMART" id="SM01012">
    <property type="entry name" value="ANTAR"/>
    <property type="match status" value="1"/>
</dbReference>
<feature type="domain" description="ANTAR" evidence="1">
    <location>
        <begin position="125"/>
        <end position="186"/>
    </location>
</feature>
<evidence type="ECO:0000259" key="1">
    <source>
        <dbReference type="PROSITE" id="PS50921"/>
    </source>
</evidence>
<comment type="caution">
    <text evidence="2">The sequence shown here is derived from an EMBL/GenBank/DDBJ whole genome shotgun (WGS) entry which is preliminary data.</text>
</comment>
<organism evidence="2 3">
    <name type="scientific">Martelella alba</name>
    <dbReference type="NCBI Taxonomy" id="2590451"/>
    <lineage>
        <taxon>Bacteria</taxon>
        <taxon>Pseudomonadati</taxon>
        <taxon>Pseudomonadota</taxon>
        <taxon>Alphaproteobacteria</taxon>
        <taxon>Hyphomicrobiales</taxon>
        <taxon>Aurantimonadaceae</taxon>
        <taxon>Martelella</taxon>
    </lineage>
</organism>
<name>A0ABY2SE03_9HYPH</name>
<protein>
    <submittedName>
        <fullName evidence="2">Antitermination regulator</fullName>
    </submittedName>
</protein>
<dbReference type="InterPro" id="IPR005561">
    <property type="entry name" value="ANTAR"/>
</dbReference>
<dbReference type="RefSeq" id="WP_136992740.1">
    <property type="nucleotide sequence ID" value="NZ_SZPQ01000057.1"/>
</dbReference>
<dbReference type="EMBL" id="SZPQ01000057">
    <property type="protein sequence ID" value="TKI02921.1"/>
    <property type="molecule type" value="Genomic_DNA"/>
</dbReference>
<sequence>MQKQLLVVRGLRIALVSCAARDESSLLLQFQRLGIQGESFADYSPAIFDVPYDSVIFDSDNRALIKQLERHPWPSLPKIALMGMETPSRVAWVIEQEVNGCLRKPVKSAGILSTIILARHHFSRQKELTEKINQHERRIQLRRFLLSAQLLLIKELDCSEKYAYELLRRLATEQRKTIEEFCVTLLSHPEAWTRHIKSLSL</sequence>
<keyword evidence="3" id="KW-1185">Reference proteome</keyword>
<dbReference type="SUPFAM" id="SSF52172">
    <property type="entry name" value="CheY-like"/>
    <property type="match status" value="1"/>
</dbReference>
<dbReference type="Proteomes" id="UP000305202">
    <property type="component" value="Unassembled WGS sequence"/>
</dbReference>
<dbReference type="PROSITE" id="PS50921">
    <property type="entry name" value="ANTAR"/>
    <property type="match status" value="1"/>
</dbReference>
<evidence type="ECO:0000313" key="2">
    <source>
        <dbReference type="EMBL" id="TKI02921.1"/>
    </source>
</evidence>
<gene>
    <name evidence="2" type="ORF">FCN80_23415</name>
</gene>
<dbReference type="InterPro" id="IPR011006">
    <property type="entry name" value="CheY-like_superfamily"/>
</dbReference>
<dbReference type="Gene3D" id="3.40.50.2300">
    <property type="match status" value="1"/>
</dbReference>